<evidence type="ECO:0000313" key="3">
    <source>
        <dbReference type="Proteomes" id="UP000078541"/>
    </source>
</evidence>
<feature type="region of interest" description="Disordered" evidence="1">
    <location>
        <begin position="240"/>
        <end position="273"/>
    </location>
</feature>
<dbReference type="EMBL" id="KQ982021">
    <property type="protein sequence ID" value="KYN30477.1"/>
    <property type="molecule type" value="Genomic_DNA"/>
</dbReference>
<reference evidence="2 3" key="1">
    <citation type="submission" date="2016-03" db="EMBL/GenBank/DDBJ databases">
        <title>Trachymyrmex septentrionalis WGS genome.</title>
        <authorList>
            <person name="Nygaard S."/>
            <person name="Hu H."/>
            <person name="Boomsma J."/>
            <person name="Zhang G."/>
        </authorList>
    </citation>
    <scope>NUCLEOTIDE SEQUENCE [LARGE SCALE GENOMIC DNA]</scope>
    <source>
        <strain evidence="2">Tsep2-gDNA-1</strain>
        <tissue evidence="2">Whole body</tissue>
    </source>
</reference>
<feature type="compositionally biased region" description="Basic and acidic residues" evidence="1">
    <location>
        <begin position="255"/>
        <end position="266"/>
    </location>
</feature>
<evidence type="ECO:0000256" key="1">
    <source>
        <dbReference type="SAM" id="MobiDB-lite"/>
    </source>
</evidence>
<feature type="compositionally biased region" description="Basic and acidic residues" evidence="1">
    <location>
        <begin position="196"/>
        <end position="205"/>
    </location>
</feature>
<feature type="region of interest" description="Disordered" evidence="1">
    <location>
        <begin position="183"/>
        <end position="211"/>
    </location>
</feature>
<name>A0A195ERE8_9HYME</name>
<proteinExistence type="predicted"/>
<gene>
    <name evidence="2" type="ORF">ALC56_15173</name>
</gene>
<sequence>MVCMHSEKKHAIHYVIQGSRYANRTNVTIIAVRSKGTRHDCAEKGTRGLSKLSIVSFHSRLKTDPDLEYTSTSTNRWMMSMASHEVEYSTTRGKRSSRWRSKRPTRLEADQLEDGFRLMKNISPTDYTDSKFISCETNPSESLLKIVKLNEREMKELNYPDVSLPGHVEKCRRNIELSRLQYQEVTSKQRTTSSQRRFERTERRKPISSSTGKSFMIDSFLSRDCRCVCWILSKGEKDRTREIEQRSRRKKKNRGKEEKKDNKDDVAAPSRGICPRKRWNSCVRRR</sequence>
<accession>A0A195ERE8</accession>
<keyword evidence="3" id="KW-1185">Reference proteome</keyword>
<organism evidence="2 3">
    <name type="scientific">Trachymyrmex septentrionalis</name>
    <dbReference type="NCBI Taxonomy" id="34720"/>
    <lineage>
        <taxon>Eukaryota</taxon>
        <taxon>Metazoa</taxon>
        <taxon>Ecdysozoa</taxon>
        <taxon>Arthropoda</taxon>
        <taxon>Hexapoda</taxon>
        <taxon>Insecta</taxon>
        <taxon>Pterygota</taxon>
        <taxon>Neoptera</taxon>
        <taxon>Endopterygota</taxon>
        <taxon>Hymenoptera</taxon>
        <taxon>Apocrita</taxon>
        <taxon>Aculeata</taxon>
        <taxon>Formicoidea</taxon>
        <taxon>Formicidae</taxon>
        <taxon>Myrmicinae</taxon>
        <taxon>Trachymyrmex</taxon>
    </lineage>
</organism>
<protein>
    <submittedName>
        <fullName evidence="2">Uncharacterized protein</fullName>
    </submittedName>
</protein>
<dbReference type="Proteomes" id="UP000078541">
    <property type="component" value="Unassembled WGS sequence"/>
</dbReference>
<feature type="compositionally biased region" description="Polar residues" evidence="1">
    <location>
        <begin position="183"/>
        <end position="195"/>
    </location>
</feature>
<evidence type="ECO:0000313" key="2">
    <source>
        <dbReference type="EMBL" id="KYN30477.1"/>
    </source>
</evidence>
<dbReference type="AlphaFoldDB" id="A0A195ERE8"/>